<name>F0U8H9_AJEC8</name>
<proteinExistence type="predicted"/>
<sequence length="118" mass="12942">MAETQLRGRDLAGTSIDPRICTACKMQVHLPSIEQSLVHLSRLGILSTRPIHERNGEGRYYYLAQHGSFLGGKIPSPFQHHHRALTYAAEVPKLLCMAMAGGGVDSRITHPSKSVSHS</sequence>
<dbReference type="EMBL" id="DS990636">
    <property type="protein sequence ID" value="EGC41729.1"/>
    <property type="molecule type" value="Genomic_DNA"/>
</dbReference>
<evidence type="ECO:0000313" key="2">
    <source>
        <dbReference type="Proteomes" id="UP000008142"/>
    </source>
</evidence>
<reference evidence="2" key="1">
    <citation type="submission" date="2008-07" db="EMBL/GenBank/DDBJ databases">
        <title>Annotation of Ajellomyces capsulatus strain H88.</title>
        <authorList>
            <person name="Champion M."/>
            <person name="Cuomo C."/>
            <person name="Ma L.-J."/>
            <person name="Henn M.R."/>
            <person name="Sil A."/>
            <person name="Goldman B."/>
            <person name="Young S.K."/>
            <person name="Kodira C.D."/>
            <person name="Zeng Q."/>
            <person name="Koehrsen M."/>
            <person name="Alvarado L."/>
            <person name="Berlin A."/>
            <person name="Borenstein D."/>
            <person name="Chen Z."/>
            <person name="Engels R."/>
            <person name="Freedman E."/>
            <person name="Gellesch M."/>
            <person name="Goldberg J."/>
            <person name="Griggs A."/>
            <person name="Gujja S."/>
            <person name="Heiman D."/>
            <person name="Hepburn T."/>
            <person name="Howarth C."/>
            <person name="Jen D."/>
            <person name="Larson L."/>
            <person name="Lewis B."/>
            <person name="Mehta T."/>
            <person name="Park D."/>
            <person name="Pearson M."/>
            <person name="Roberts A."/>
            <person name="Saif S."/>
            <person name="Shea T."/>
            <person name="Shenoy N."/>
            <person name="Sisk P."/>
            <person name="Stolte C."/>
            <person name="Sykes S."/>
            <person name="Walk T."/>
            <person name="White J."/>
            <person name="Yandava C."/>
            <person name="Klein B."/>
            <person name="McEwen J.G."/>
            <person name="Puccia R."/>
            <person name="Goldman G.H."/>
            <person name="Felipe M.S."/>
            <person name="Nino-Vega G."/>
            <person name="San-Blas G."/>
            <person name="Taylor J."/>
            <person name="Mendoza L."/>
            <person name="Galagan J."/>
            <person name="Nusbaum C."/>
            <person name="Birren B."/>
        </authorList>
    </citation>
    <scope>NUCLEOTIDE SEQUENCE [LARGE SCALE GENOMIC DNA]</scope>
    <source>
        <strain evidence="2">H88</strain>
    </source>
</reference>
<protein>
    <submittedName>
        <fullName evidence="1">Predicted protein</fullName>
    </submittedName>
</protein>
<organism evidence="2">
    <name type="scientific">Ajellomyces capsulatus (strain H88)</name>
    <name type="common">Darling's disease fungus</name>
    <name type="synonym">Histoplasma capsulatum</name>
    <dbReference type="NCBI Taxonomy" id="544711"/>
    <lineage>
        <taxon>Eukaryota</taxon>
        <taxon>Fungi</taxon>
        <taxon>Dikarya</taxon>
        <taxon>Ascomycota</taxon>
        <taxon>Pezizomycotina</taxon>
        <taxon>Eurotiomycetes</taxon>
        <taxon>Eurotiomycetidae</taxon>
        <taxon>Onygenales</taxon>
        <taxon>Ajellomycetaceae</taxon>
        <taxon>Histoplasma</taxon>
    </lineage>
</organism>
<accession>F0U8H9</accession>
<dbReference type="AlphaFoldDB" id="F0U8H9"/>
<gene>
    <name evidence="1" type="ORF">HCEG_01091</name>
</gene>
<dbReference type="Proteomes" id="UP000008142">
    <property type="component" value="Unassembled WGS sequence"/>
</dbReference>
<dbReference type="HOGENOM" id="CLU_2072441_0_0_1"/>
<evidence type="ECO:0000313" key="1">
    <source>
        <dbReference type="EMBL" id="EGC41729.1"/>
    </source>
</evidence>